<keyword evidence="2" id="KW-1185">Reference proteome</keyword>
<accession>A0ACC1HF09</accession>
<sequence>MAQPNTPGDGPASGDEQQLDISSEDQILGVGQVPTGAMPSGGQRAPETLDADDYTAIEREAKDLWALRAKQVSPALSLRDPYNPQPLASFEAFQDLPIREKQRTVTYELIALMDIQPRFYQMLEMRALYSMHSLGGGGGQINAEVSIYWANLRRQLPVILDAWSLGKPRHAGTTPATTTTTTTSGGGIGHHQVSLEITVARCLIAIIDYCELPWSDLERFVRSVILAGGAAQALAHLICNITPVATRVAGILLDVFPFLPQVHKAAVMAVFTECLPIVGLDLRIRLLQALQSRRVLPQCYLTAVSNMLDSKSTRDVAMLLLGSAFRKGSLEWFKPTSILTKGVPLGDISATLWPKLCDIISHQMGTSNDVTGVAALLSLPAANNIDETLKTVCGYFGYLSVPISPADLEQLWTLGTSAATPYRQRLCAVLFLVMACAIRDLTNDVLTAQLTRLSKSSFGNFFVFITAYLRTNDMQALEDMVSGMLGMDFTLPQDRLFMLKDAICEPDSPYNDSVLARKLLEFPVAAAGGNNDYDINNSGSNSSRSALSFDGPDGHKVLRCVLRFIQNGIFQRSGINLQAWFVAIMLSPHPDSMAYYIQLIKSYVSACFSSPCITPIPESVLHRIFSPYLEPTNGPVAKEMPGATPPRDRQADDDSVRVVTPSQILGLLYVLYYNDQLMSSGSSSGQRESRGKACGEYTDAFTDTLPVGHILKYIEQGPELHHYQGVWSELLSLAVAQYPDQMNPATMMTESFSASR</sequence>
<dbReference type="Proteomes" id="UP001145114">
    <property type="component" value="Unassembled WGS sequence"/>
</dbReference>
<protein>
    <submittedName>
        <fullName evidence="1">Integrator complex subunit 2</fullName>
    </submittedName>
</protein>
<dbReference type="EMBL" id="JAMZIH010005830">
    <property type="protein sequence ID" value="KAJ1674595.1"/>
    <property type="molecule type" value="Genomic_DNA"/>
</dbReference>
<comment type="caution">
    <text evidence="1">The sequence shown here is derived from an EMBL/GenBank/DDBJ whole genome shotgun (WGS) entry which is preliminary data.</text>
</comment>
<gene>
    <name evidence="1" type="primary">INTS2_1</name>
    <name evidence="1" type="ORF">EV182_002956</name>
</gene>
<proteinExistence type="predicted"/>
<organism evidence="1 2">
    <name type="scientific">Spiromyces aspiralis</name>
    <dbReference type="NCBI Taxonomy" id="68401"/>
    <lineage>
        <taxon>Eukaryota</taxon>
        <taxon>Fungi</taxon>
        <taxon>Fungi incertae sedis</taxon>
        <taxon>Zoopagomycota</taxon>
        <taxon>Kickxellomycotina</taxon>
        <taxon>Kickxellomycetes</taxon>
        <taxon>Kickxellales</taxon>
        <taxon>Kickxellaceae</taxon>
        <taxon>Spiromyces</taxon>
    </lineage>
</organism>
<evidence type="ECO:0000313" key="1">
    <source>
        <dbReference type="EMBL" id="KAJ1674595.1"/>
    </source>
</evidence>
<evidence type="ECO:0000313" key="2">
    <source>
        <dbReference type="Proteomes" id="UP001145114"/>
    </source>
</evidence>
<name>A0ACC1HF09_9FUNG</name>
<reference evidence="1" key="1">
    <citation type="submission" date="2022-06" db="EMBL/GenBank/DDBJ databases">
        <title>Phylogenomic reconstructions and comparative analyses of Kickxellomycotina fungi.</title>
        <authorList>
            <person name="Reynolds N.K."/>
            <person name="Stajich J.E."/>
            <person name="Barry K."/>
            <person name="Grigoriev I.V."/>
            <person name="Crous P."/>
            <person name="Smith M.E."/>
        </authorList>
    </citation>
    <scope>NUCLEOTIDE SEQUENCE</scope>
    <source>
        <strain evidence="1">RSA 2271</strain>
    </source>
</reference>